<dbReference type="FunFam" id="1.25.10.10:FF:000096">
    <property type="entry name" value="eIF-2-alpha kinase activator gcn1"/>
    <property type="match status" value="1"/>
</dbReference>
<feature type="domain" description="TOG" evidence="5">
    <location>
        <begin position="1276"/>
        <end position="1509"/>
    </location>
</feature>
<dbReference type="Pfam" id="PF25801">
    <property type="entry name" value="HEAT_GCN1_C_2"/>
    <property type="match status" value="1"/>
</dbReference>
<dbReference type="GO" id="GO:0019887">
    <property type="term" value="F:protein kinase regulator activity"/>
    <property type="evidence" value="ECO:0007669"/>
    <property type="project" value="TreeGrafter"/>
</dbReference>
<evidence type="ECO:0000256" key="3">
    <source>
        <dbReference type="ARBA" id="ARBA00022737"/>
    </source>
</evidence>
<dbReference type="InterPro" id="IPR004155">
    <property type="entry name" value="PBS_lyase_HEAT"/>
</dbReference>
<dbReference type="InterPro" id="IPR056810">
    <property type="entry name" value="GNC1-like_N"/>
</dbReference>
<dbReference type="GO" id="GO:0000226">
    <property type="term" value="P:microtubule cytoskeleton organization"/>
    <property type="evidence" value="ECO:0007669"/>
    <property type="project" value="UniProtKB-ARBA"/>
</dbReference>
<dbReference type="PROSITE" id="PS50077">
    <property type="entry name" value="HEAT_REPEAT"/>
    <property type="match status" value="3"/>
</dbReference>
<comment type="caution">
    <text evidence="6">The sequence shown here is derived from an EMBL/GenBank/DDBJ whole genome shotgun (WGS) entry which is preliminary data.</text>
</comment>
<feature type="repeat" description="HEAT" evidence="4">
    <location>
        <begin position="1450"/>
        <end position="1487"/>
    </location>
</feature>
<dbReference type="InterPro" id="IPR016024">
    <property type="entry name" value="ARM-type_fold"/>
</dbReference>
<dbReference type="InterPro" id="IPR034085">
    <property type="entry name" value="TOG"/>
</dbReference>
<evidence type="ECO:0000256" key="2">
    <source>
        <dbReference type="ARBA" id="ARBA00022553"/>
    </source>
</evidence>
<dbReference type="OMA" id="YCVHARR"/>
<sequence>MVEEGEPPAAPAQDGNNSVISGIHAKLRNYKFDKTEDVYEYMLNKQAPKEATVISTPLSKSSLETLKCVAILFSWDRKEKTKAEKDVPVDFSPVFVKLLSRLLYGVQGKRYERRAKSLLRSILVQFDLSSLLKLTKSLFDLDKNMVCLSMVYNWMLVEGTVGDKKWGKADVFNEAAGGKGLAAVAELYTKEFLMTKVPKTPWVQGKVASNLLPHIRGSDGANVVISSISKALLRSPETAIEAVGYALRDMKPVLTDDVAKELAKKIGPCLGTDNEKLRQQANYTSQALFNLPSPNSTILEIFNEYFELVSPTAKGTKSALTSGAKIIVLNLIKSLADPHIGYSVTQDDGKRKQFANLVVEKCMKVLETDVHEGTLLECLEVIAAWSDGLGSECPAALLKYVKNGLTSLKYPLRLGLCRMMVQLINGSRIKVLPELVDSISKCIEKALAQPAVANNLTEAVSLSVVLINGSPKKEAIPDSVLGQMTKMPGYVDEKFLSTCSPWVHGHVALLVDFLLTNEVGTNYSSYYPAVVQCLCCPDRKVRQDVKQTMSEILRKNNNVRHAREFLKAIHGVVKKEDVSDRLKHEMITHYAQCVSGNLEKKDIVETAVELLVPCHEFENKNLWCLCVKKKLKIATNDLYDYNHDGQIFETYVQQFDCTPTKRRILRTLLKVYGDRIMGDAVEEAVKLLSEPGFSKISRDDYFIFRTPEGQLYNTAVADAGGDNGRNMKRESKVYSYKEQLEEIQLRKELEEKRKKSGKGPNYNAKQLEAIKVQLAKESAVRAQVAELDAKINVAIGILRESMNADLEYFECYVKSLVEELVSVMKSPVAAPPSVALFIQMGKTLFPSKWFGEAVAQCVLRLINPLCDLSKDWQAIKLQTTVGKILEHLKKFSQTSALSNAALSYCYPFFVLALRDFPRDSNVLTSIVQIIANFSSSVLSSFECDADTIPRARITSLLYQILETNDGTTQQLAVSTLISFCKTTRMGTEIVFLEPSELRRHLDALKSTVELSRDTSLTCLYFLCQNDWMAEEEELLQLLSASVYRQQFDPVARVADLGKKVWARANLPEEYELYNILKDDVHHPCEAVRVSASKAIGSLLSNHKSNLQKVLVDLRTNYEEYEVLTAPVVDSFGRILEEAVDNWQARCGIGLALKELAPLMSTEQAEENMKWIVTQTLGDRSNAVHVIMLEAAMEIVQIHGSSCLNSFIEIIETFLEKAEKTRRFDNVRQACVVLMGSLAKHMDPKDKRVKSIFDTLLETLATPSEKVQEAVANCLPALVPAVKDDAEGIIQKLTTKMMGAENFGDRRGAAYGLAGLIKGLGILSLKQHDIMNMLANGMQDKKDFKRREGSLMALELLCEFLGRLFEPYIVHVLPYLLQCLGDSNVYVREATENTAKRVMSRLSGHGVKLVLPALLAALNEDSWRTKCGSVELLGRMAYCAPRQLSGCLPMIVPKLIEVLGDSHVKVQDAAAKALGLIGSVIQNPEVASVVPVLLEALQDPGKRASNCLHALLQTEFVHFVDPPSLALIMPVVQRAFQDRSTENRKMACQIIGNMYSLTDHSDLAPYMDSVMPGIKASLLDPVPEVRAVAAKALGAMAKGMGEKCYEELLPWLMKTLVSDVNSVDRSGAAQGLAEVIGALGEENLHKFMPEIIRKADTDDLAPHVRDGYMMMFIYMPGVFEEAFVKYIGLIINPILKALADENEYVRETALRAGQRIVTGFADSAITLLLPELEKGVFDDNWRIRYSSVQLLGDLLYKISGVSGKMSTESANDDDNFGTEQSQKLIIAALGLERRNRVLAGLYMGRSDVALMVRQASLHVWKVIVANTPKTLREILPTLFSLLLGCLAAASHDKRQVAARTLGDLVRKLGEKILPEIIPILEKGLESQRSDERQGVCIGLCEIMANTSREMILAFVDNLVPTLRKALCDPQPEVRQAAAQTFGSLHSNVGSRALEEIVPFLMKKLNEGNQAEADQALDGLGQILIVKSKSVMPYLIPQLTAKPPNTRAMAILASVANDAMSKHLGKILPCLLEVLIDTAGLPQEKEELENCNRIILTVTDDVAVRLLIDDLLDNTKSENQQLKRSAVTLLSVFCVHSKADLSAYVAQLLRGLISLMTETDDVILNLVADAVAAVIKNLDSAEKLSYVADLRQAIMFAHSDLKGMSCLPGLCLPKKGINPMLPIYREAVLNGSAEMKEQATVGMGELITLSSEEALKPSVIHITGPLIRILGDRYGPSLKCAVLDTLTLLLVKVGTHLKAFLPQLQTTFLKSSNDVNRNVRLKAATGLAQLLPIHNKPDPMFLDVVNSLKNADDISVRDTLIYTLRCTIATGGHKISEATRRSVLAATNPHLSSSDESTYCVAAGTTGVLLEHLPEPDFVAGMNLLLSDDKDVTTRVARTSALTVGLKVSPARVYADETYNERVMQTVLNIIASDKPHLVSNGIRSCNHNDLPVPAALIQPFVKTINNSSNEVKALLGQASEFLGRRIVPSVVPRELARYLIPALVNGTKEKNSIVRASCETALIWILRLREGDNAMNTCLEYLDSGAREALNDVINKVLRKTLKEPESKEPDIDDTILT</sequence>
<keyword evidence="3" id="KW-0677">Repeat</keyword>
<name>A0A1D2NIW5_ORCCI</name>
<dbReference type="InterPro" id="IPR011989">
    <property type="entry name" value="ARM-like"/>
</dbReference>
<protein>
    <submittedName>
        <fullName evidence="6">Translational activator GCN1</fullName>
    </submittedName>
</protein>
<dbReference type="PANTHER" id="PTHR23346">
    <property type="entry name" value="TRANSLATIONAL ACTIVATOR GCN1-RELATED"/>
    <property type="match status" value="1"/>
</dbReference>
<dbReference type="Pfam" id="PF24993">
    <property type="entry name" value="GNC1_N"/>
    <property type="match status" value="1"/>
</dbReference>
<dbReference type="InterPro" id="IPR057546">
    <property type="entry name" value="HEAT_GCN1"/>
</dbReference>
<evidence type="ECO:0000313" key="6">
    <source>
        <dbReference type="EMBL" id="ODN04906.1"/>
    </source>
</evidence>
<dbReference type="PANTHER" id="PTHR23346:SF7">
    <property type="entry name" value="STALLED RIBOSOME SENSOR GCN1"/>
    <property type="match status" value="1"/>
</dbReference>
<keyword evidence="7" id="KW-1185">Reference proteome</keyword>
<evidence type="ECO:0000259" key="5">
    <source>
        <dbReference type="SMART" id="SM01349"/>
    </source>
</evidence>
<dbReference type="GO" id="GO:0005829">
    <property type="term" value="C:cytosol"/>
    <property type="evidence" value="ECO:0007669"/>
    <property type="project" value="TreeGrafter"/>
</dbReference>
<dbReference type="SMART" id="SM00567">
    <property type="entry name" value="EZ_HEAT"/>
    <property type="match status" value="4"/>
</dbReference>
<feature type="repeat" description="HEAT" evidence="4">
    <location>
        <begin position="1569"/>
        <end position="1607"/>
    </location>
</feature>
<accession>A0A1D2NIW5</accession>
<dbReference type="Pfam" id="PF24984">
    <property type="entry name" value="HEAT_EF3_GNC1"/>
    <property type="match status" value="1"/>
</dbReference>
<dbReference type="OrthoDB" id="5148094at2759"/>
<evidence type="ECO:0000256" key="1">
    <source>
        <dbReference type="ARBA" id="ARBA00007366"/>
    </source>
</evidence>
<dbReference type="Gene3D" id="1.25.10.10">
    <property type="entry name" value="Leucine-rich Repeat Variant"/>
    <property type="match status" value="5"/>
</dbReference>
<dbReference type="GO" id="GO:0006417">
    <property type="term" value="P:regulation of translation"/>
    <property type="evidence" value="ECO:0007669"/>
    <property type="project" value="TreeGrafter"/>
</dbReference>
<organism evidence="6 7">
    <name type="scientific">Orchesella cincta</name>
    <name type="common">Springtail</name>
    <name type="synonym">Podura cincta</name>
    <dbReference type="NCBI Taxonomy" id="48709"/>
    <lineage>
        <taxon>Eukaryota</taxon>
        <taxon>Metazoa</taxon>
        <taxon>Ecdysozoa</taxon>
        <taxon>Arthropoda</taxon>
        <taxon>Hexapoda</taxon>
        <taxon>Collembola</taxon>
        <taxon>Entomobryomorpha</taxon>
        <taxon>Entomobryoidea</taxon>
        <taxon>Orchesellidae</taxon>
        <taxon>Orchesellinae</taxon>
        <taxon>Orchesella</taxon>
    </lineage>
</organism>
<proteinExistence type="inferred from homology"/>
<reference evidence="6 7" key="1">
    <citation type="journal article" date="2016" name="Genome Biol. Evol.">
        <title>Gene Family Evolution Reflects Adaptation to Soil Environmental Stressors in the Genome of the Collembolan Orchesella cincta.</title>
        <authorList>
            <person name="Faddeeva-Vakhrusheva A."/>
            <person name="Derks M.F."/>
            <person name="Anvar S.Y."/>
            <person name="Agamennone V."/>
            <person name="Suring W."/>
            <person name="Smit S."/>
            <person name="van Straalen N.M."/>
            <person name="Roelofs D."/>
        </authorList>
    </citation>
    <scope>NUCLEOTIDE SEQUENCE [LARGE SCALE GENOMIC DNA]</scope>
    <source>
        <tissue evidence="6">Mixed pool</tissue>
    </source>
</reference>
<dbReference type="GO" id="GO:0034198">
    <property type="term" value="P:cellular response to amino acid starvation"/>
    <property type="evidence" value="ECO:0007669"/>
    <property type="project" value="TreeGrafter"/>
</dbReference>
<comment type="similarity">
    <text evidence="1">Belongs to the GCN1 family.</text>
</comment>
<dbReference type="SMART" id="SM01349">
    <property type="entry name" value="TOG"/>
    <property type="match status" value="2"/>
</dbReference>
<dbReference type="SUPFAM" id="SSF48371">
    <property type="entry name" value="ARM repeat"/>
    <property type="match status" value="3"/>
</dbReference>
<keyword evidence="2" id="KW-0597">Phosphoprotein</keyword>
<evidence type="ECO:0000256" key="4">
    <source>
        <dbReference type="PROSITE-ProRule" id="PRU00103"/>
    </source>
</evidence>
<feature type="repeat" description="HEAT" evidence="4">
    <location>
        <begin position="1917"/>
        <end position="1954"/>
    </location>
</feature>
<dbReference type="Pfam" id="PF23271">
    <property type="entry name" value="HEAT_GCN1"/>
    <property type="match status" value="1"/>
</dbReference>
<dbReference type="FunFam" id="1.25.10.10:FF:000090">
    <property type="entry name" value="eIF-2-alpha kinase activator GCN1"/>
    <property type="match status" value="1"/>
</dbReference>
<dbReference type="InterPro" id="IPR021133">
    <property type="entry name" value="HEAT_type_2"/>
</dbReference>
<gene>
    <name evidence="6" type="ORF">Ocin01_01761</name>
</gene>
<dbReference type="STRING" id="48709.A0A1D2NIW5"/>
<dbReference type="EMBL" id="LJIJ01000033">
    <property type="protein sequence ID" value="ODN04906.1"/>
    <property type="molecule type" value="Genomic_DNA"/>
</dbReference>
<evidence type="ECO:0000313" key="7">
    <source>
        <dbReference type="Proteomes" id="UP000094527"/>
    </source>
</evidence>
<dbReference type="Pfam" id="PF24987">
    <property type="entry name" value="HEAT_EF3_N"/>
    <property type="match status" value="2"/>
</dbReference>
<dbReference type="FunFam" id="1.25.10.10:FF:000162">
    <property type="entry name" value="GCN1, eIF2 alpha kinase activator homolog"/>
    <property type="match status" value="1"/>
</dbReference>
<feature type="domain" description="TOG" evidence="5">
    <location>
        <begin position="1714"/>
        <end position="1977"/>
    </location>
</feature>
<dbReference type="Proteomes" id="UP000094527">
    <property type="component" value="Unassembled WGS sequence"/>
</dbReference>